<sequence>MFLTSLCLQNVNVTNKLLKSFLSNCPQLERLHVVNSKTLTKLNVSGSSLSLKHLHISLCYRIKHITVSAPNLVSFEYFGMKSRLRLRYAPQLRNVFYGSQYHHRVTYGLHRISSFLCQLVTLKIRLSMDWGEYKLPKFPELSCLRHLTYEVWVVDGKNLLGLTSLIEASPALQKFKLECVLTEAGGKREVQKVEGYPNKNLKEVEVVGFLGGTSDTELIIYLLESAFNLEKLVIDPCPLSWRGTPWEFVETEQKQRARRSALQFRKTQANKGSVEFVIL</sequence>
<dbReference type="InterPro" id="IPR053772">
    <property type="entry name" value="At1g61320/At1g61330-like"/>
</dbReference>
<dbReference type="InterPro" id="IPR055357">
    <property type="entry name" value="LRR_At1g61320_AtMIF1"/>
</dbReference>
<keyword evidence="2" id="KW-1185">Reference proteome</keyword>
<dbReference type="RefSeq" id="XP_022719569.1">
    <property type="nucleotide sequence ID" value="XM_022863834.1"/>
</dbReference>
<dbReference type="Pfam" id="PF23622">
    <property type="entry name" value="LRR_At1g61320_AtMIF1"/>
    <property type="match status" value="1"/>
</dbReference>
<evidence type="ECO:0000313" key="3">
    <source>
        <dbReference type="RefSeq" id="XP_022719569.1"/>
    </source>
</evidence>
<organism evidence="2 3">
    <name type="scientific">Durio zibethinus</name>
    <name type="common">Durian</name>
    <dbReference type="NCBI Taxonomy" id="66656"/>
    <lineage>
        <taxon>Eukaryota</taxon>
        <taxon>Viridiplantae</taxon>
        <taxon>Streptophyta</taxon>
        <taxon>Embryophyta</taxon>
        <taxon>Tracheophyta</taxon>
        <taxon>Spermatophyta</taxon>
        <taxon>Magnoliopsida</taxon>
        <taxon>eudicotyledons</taxon>
        <taxon>Gunneridae</taxon>
        <taxon>Pentapetalae</taxon>
        <taxon>rosids</taxon>
        <taxon>malvids</taxon>
        <taxon>Malvales</taxon>
        <taxon>Malvaceae</taxon>
        <taxon>Helicteroideae</taxon>
        <taxon>Durio</taxon>
    </lineage>
</organism>
<proteinExistence type="predicted"/>
<reference evidence="3" key="1">
    <citation type="submission" date="2025-08" db="UniProtKB">
        <authorList>
            <consortium name="RefSeq"/>
        </authorList>
    </citation>
    <scope>IDENTIFICATION</scope>
    <source>
        <tissue evidence="3">Fruit stalk</tissue>
    </source>
</reference>
<name>A0A6P5WTZ8_DURZI</name>
<dbReference type="Proteomes" id="UP000515121">
    <property type="component" value="Unplaced"/>
</dbReference>
<dbReference type="Gene3D" id="3.80.10.10">
    <property type="entry name" value="Ribonuclease Inhibitor"/>
    <property type="match status" value="1"/>
</dbReference>
<dbReference type="OrthoDB" id="613853at2759"/>
<dbReference type="SUPFAM" id="SSF52047">
    <property type="entry name" value="RNI-like"/>
    <property type="match status" value="1"/>
</dbReference>
<gene>
    <name evidence="3" type="primary">LOC111277401</name>
</gene>
<protein>
    <submittedName>
        <fullName evidence="3">Uncharacterized protein LOC111277401 isoform X1</fullName>
    </submittedName>
</protein>
<dbReference type="GeneID" id="111277401"/>
<evidence type="ECO:0000259" key="1">
    <source>
        <dbReference type="Pfam" id="PF23622"/>
    </source>
</evidence>
<dbReference type="PANTHER" id="PTHR34145">
    <property type="entry name" value="OS02G0105600 PROTEIN"/>
    <property type="match status" value="1"/>
</dbReference>
<dbReference type="KEGG" id="dzi:111277401"/>
<dbReference type="AlphaFoldDB" id="A0A6P5WTZ8"/>
<accession>A0A6P5WTZ8</accession>
<dbReference type="InterPro" id="IPR032675">
    <property type="entry name" value="LRR_dom_sf"/>
</dbReference>
<evidence type="ECO:0000313" key="2">
    <source>
        <dbReference type="Proteomes" id="UP000515121"/>
    </source>
</evidence>
<dbReference type="PANTHER" id="PTHR34145:SF68">
    <property type="entry name" value="FBD DOMAIN-CONTAINING PROTEIN"/>
    <property type="match status" value="1"/>
</dbReference>
<feature type="domain" description="At1g61320/AtMIF1 LRR" evidence="1">
    <location>
        <begin position="3"/>
        <end position="239"/>
    </location>
</feature>